<dbReference type="Proteomes" id="UP000189795">
    <property type="component" value="Unassembled WGS sequence"/>
</dbReference>
<dbReference type="EMBL" id="MWVS01000079">
    <property type="protein sequence ID" value="OPG88142.1"/>
    <property type="molecule type" value="Genomic_DNA"/>
</dbReference>
<feature type="domain" description="Glucosyltransferase 3-like C-terminal" evidence="3">
    <location>
        <begin position="171"/>
        <end position="329"/>
    </location>
</feature>
<dbReference type="Proteomes" id="UP000441557">
    <property type="component" value="Unassembled WGS sequence"/>
</dbReference>
<dbReference type="Pfam" id="PF26334">
    <property type="entry name" value="Gtf3_N"/>
    <property type="match status" value="1"/>
</dbReference>
<name>A0A1V4FL21_LIMRT</name>
<dbReference type="InterPro" id="IPR058591">
    <property type="entry name" value="Gtf3_N"/>
</dbReference>
<protein>
    <submittedName>
        <fullName evidence="5">Beta-1,6-galactofuranosyltransferase</fullName>
    </submittedName>
</protein>
<dbReference type="EMBL" id="WJMZ01000006">
    <property type="protein sequence ID" value="MRG84141.1"/>
    <property type="molecule type" value="Genomic_DNA"/>
</dbReference>
<dbReference type="AlphaFoldDB" id="A0A1V4FL21"/>
<comment type="caution">
    <text evidence="5">The sequence shown here is derived from an EMBL/GenBank/DDBJ whole genome shotgun (WGS) entry which is preliminary data.</text>
</comment>
<dbReference type="Gene3D" id="3.40.50.2000">
    <property type="entry name" value="Glycogen Phosphorylase B"/>
    <property type="match status" value="2"/>
</dbReference>
<proteinExistence type="predicted"/>
<reference evidence="5 6" key="1">
    <citation type="submission" date="2017-03" db="EMBL/GenBank/DDBJ databases">
        <title>Antibiotic resistance of probiotic microorganisms.</title>
        <authorList>
            <person name="Sanudo A.I."/>
            <person name="Olivares M."/>
            <person name="Banuelos O."/>
        </authorList>
    </citation>
    <scope>NUCLEOTIDE SEQUENCE [LARGE SCALE GENOMIC DNA]</scope>
    <source>
        <strain evidence="5 6">CECT8605</strain>
    </source>
</reference>
<evidence type="ECO:0000256" key="1">
    <source>
        <dbReference type="ARBA" id="ARBA00022679"/>
    </source>
</evidence>
<evidence type="ECO:0000313" key="6">
    <source>
        <dbReference type="Proteomes" id="UP000189795"/>
    </source>
</evidence>
<dbReference type="RefSeq" id="WP_079376138.1">
    <property type="nucleotide sequence ID" value="NZ_CAJSZG010000030.1"/>
</dbReference>
<evidence type="ECO:0000313" key="4">
    <source>
        <dbReference type="EMBL" id="MRG84141.1"/>
    </source>
</evidence>
<evidence type="ECO:0000259" key="3">
    <source>
        <dbReference type="Pfam" id="PF26337"/>
    </source>
</evidence>
<dbReference type="Pfam" id="PF26337">
    <property type="entry name" value="Gtf3_C"/>
    <property type="match status" value="1"/>
</dbReference>
<accession>A0A1V4FL21</accession>
<reference evidence="4 7" key="2">
    <citation type="submission" date="2019-11" db="EMBL/GenBank/DDBJ databases">
        <title>Draft genome sequence of 12 host-associated Lactobacillus reuteri rodent strains.</title>
        <authorList>
            <person name="Zhang S."/>
            <person name="Ozcam M."/>
            <person name="Van Pijkeren J.P."/>
        </authorList>
    </citation>
    <scope>NUCLEOTIDE SEQUENCE [LARGE SCALE GENOMIC DNA]</scope>
    <source>
        <strain evidence="4 7">L1604-1</strain>
    </source>
</reference>
<evidence type="ECO:0000313" key="5">
    <source>
        <dbReference type="EMBL" id="OPG88142.1"/>
    </source>
</evidence>
<feature type="domain" description="Glucosyltransferase 3-like N-terminal" evidence="2">
    <location>
        <begin position="5"/>
        <end position="148"/>
    </location>
</feature>
<evidence type="ECO:0000313" key="7">
    <source>
        <dbReference type="Proteomes" id="UP000441557"/>
    </source>
</evidence>
<evidence type="ECO:0000259" key="2">
    <source>
        <dbReference type="Pfam" id="PF26334"/>
    </source>
</evidence>
<dbReference type="PIRSF" id="PIRSF007023">
    <property type="entry name" value="UDP-Galf_transf"/>
    <property type="match status" value="1"/>
</dbReference>
<keyword evidence="1 5" id="KW-0808">Transferase</keyword>
<organism evidence="5 6">
    <name type="scientific">Limosilactobacillus reuteri</name>
    <name type="common">Lactobacillus reuteri</name>
    <dbReference type="NCBI Taxonomy" id="1598"/>
    <lineage>
        <taxon>Bacteria</taxon>
        <taxon>Bacillati</taxon>
        <taxon>Bacillota</taxon>
        <taxon>Bacilli</taxon>
        <taxon>Lactobacillales</taxon>
        <taxon>Lactobacillaceae</taxon>
        <taxon>Limosilactobacillus</taxon>
    </lineage>
</organism>
<sequence length="334" mass="38493">MQYLISAIDPIKNSGGNKAKKDIDFFASQLNDTGVIHVKIYYTRLQRYLLTRLSIIRLVKTHPADRYILQFPISTPYVLRQFIEVIHKYTNAKIDLFIHDLPALQLSMEDKERELVLFNQVDNLIVHNQAMKKWLTDNDVKTNMIELGLFDYDNEQPMQKKQEYDPANFTICFPGNLAKSTFLTKVNLSYRLNIYGPNKLDSYPEGIRYCGQYTPEELPKHLTEDFGLIWDGNSIETCSGTFGEYLKYNNPHKTSLYLSTGIPVIIWDQAALAPLIKESGAGICISSLTELDNVLLSLTNEQYQLMKRNAEKLGKKLREGYYTKHALTKLNMNE</sequence>
<gene>
    <name evidence="5" type="ORF">B5D07_07150</name>
    <name evidence="4" type="ORF">GIX80_07035</name>
</gene>
<dbReference type="InterPro" id="IPR058592">
    <property type="entry name" value="Gtf3_C"/>
</dbReference>
<dbReference type="GO" id="GO:0016740">
    <property type="term" value="F:transferase activity"/>
    <property type="evidence" value="ECO:0007669"/>
    <property type="project" value="UniProtKB-KW"/>
</dbReference>